<dbReference type="Pfam" id="PF09335">
    <property type="entry name" value="VTT_dom"/>
    <property type="match status" value="1"/>
</dbReference>
<dbReference type="PANTHER" id="PTHR42709">
    <property type="entry name" value="ALKALINE PHOSPHATASE LIKE PROTEIN"/>
    <property type="match status" value="1"/>
</dbReference>
<dbReference type="AlphaFoldDB" id="A0A917Z4R4"/>
<evidence type="ECO:0000256" key="6">
    <source>
        <dbReference type="SAM" id="Phobius"/>
    </source>
</evidence>
<feature type="transmembrane region" description="Helical" evidence="6">
    <location>
        <begin position="191"/>
        <end position="209"/>
    </location>
</feature>
<evidence type="ECO:0000256" key="2">
    <source>
        <dbReference type="ARBA" id="ARBA00022475"/>
    </source>
</evidence>
<dbReference type="RefSeq" id="WP_188699049.1">
    <property type="nucleotide sequence ID" value="NZ_BMLS01000009.1"/>
</dbReference>
<dbReference type="PROSITE" id="PS51257">
    <property type="entry name" value="PROKAR_LIPOPROTEIN"/>
    <property type="match status" value="1"/>
</dbReference>
<feature type="transmembrane region" description="Helical" evidence="6">
    <location>
        <begin position="51"/>
        <end position="77"/>
    </location>
</feature>
<evidence type="ECO:0000256" key="4">
    <source>
        <dbReference type="ARBA" id="ARBA00022989"/>
    </source>
</evidence>
<reference evidence="8" key="2">
    <citation type="submission" date="2020-09" db="EMBL/GenBank/DDBJ databases">
        <authorList>
            <person name="Sun Q."/>
            <person name="Zhou Y."/>
        </authorList>
    </citation>
    <scope>NUCLEOTIDE SEQUENCE</scope>
    <source>
        <strain evidence="8">CGMCC 1.7086</strain>
    </source>
</reference>
<organism evidence="8 9">
    <name type="scientific">Bowmanella pacifica</name>
    <dbReference type="NCBI Taxonomy" id="502051"/>
    <lineage>
        <taxon>Bacteria</taxon>
        <taxon>Pseudomonadati</taxon>
        <taxon>Pseudomonadota</taxon>
        <taxon>Gammaproteobacteria</taxon>
        <taxon>Alteromonadales</taxon>
        <taxon>Alteromonadaceae</taxon>
        <taxon>Bowmanella</taxon>
    </lineage>
</organism>
<feature type="domain" description="VTT" evidence="7">
    <location>
        <begin position="64"/>
        <end position="181"/>
    </location>
</feature>
<comment type="subcellular location">
    <subcellularLocation>
        <location evidence="1">Cell membrane</location>
        <topology evidence="1">Multi-pass membrane protein</topology>
    </subcellularLocation>
</comment>
<proteinExistence type="predicted"/>
<dbReference type="EMBL" id="BMLS01000009">
    <property type="protein sequence ID" value="GGO74702.1"/>
    <property type="molecule type" value="Genomic_DNA"/>
</dbReference>
<protein>
    <recommendedName>
        <fullName evidence="7">VTT domain-containing protein</fullName>
    </recommendedName>
</protein>
<evidence type="ECO:0000313" key="8">
    <source>
        <dbReference type="EMBL" id="GGO74702.1"/>
    </source>
</evidence>
<name>A0A917Z4R4_9ALTE</name>
<evidence type="ECO:0000259" key="7">
    <source>
        <dbReference type="Pfam" id="PF09335"/>
    </source>
</evidence>
<keyword evidence="2" id="KW-1003">Cell membrane</keyword>
<evidence type="ECO:0000313" key="9">
    <source>
        <dbReference type="Proteomes" id="UP000606935"/>
    </source>
</evidence>
<evidence type="ECO:0000256" key="1">
    <source>
        <dbReference type="ARBA" id="ARBA00004651"/>
    </source>
</evidence>
<feature type="transmembrane region" description="Helical" evidence="6">
    <location>
        <begin position="163"/>
        <end position="185"/>
    </location>
</feature>
<reference evidence="8" key="1">
    <citation type="journal article" date="2014" name="Int. J. Syst. Evol. Microbiol.">
        <title>Complete genome sequence of Corynebacterium casei LMG S-19264T (=DSM 44701T), isolated from a smear-ripened cheese.</title>
        <authorList>
            <consortium name="US DOE Joint Genome Institute (JGI-PGF)"/>
            <person name="Walter F."/>
            <person name="Albersmeier A."/>
            <person name="Kalinowski J."/>
            <person name="Ruckert C."/>
        </authorList>
    </citation>
    <scope>NUCLEOTIDE SEQUENCE</scope>
    <source>
        <strain evidence="8">CGMCC 1.7086</strain>
    </source>
</reference>
<evidence type="ECO:0000256" key="3">
    <source>
        <dbReference type="ARBA" id="ARBA00022692"/>
    </source>
</evidence>
<keyword evidence="3 6" id="KW-0812">Transmembrane</keyword>
<accession>A0A917Z4R4</accession>
<comment type="caution">
    <text evidence="8">The sequence shown here is derived from an EMBL/GenBank/DDBJ whole genome shotgun (WGS) entry which is preliminary data.</text>
</comment>
<dbReference type="GO" id="GO:0005886">
    <property type="term" value="C:plasma membrane"/>
    <property type="evidence" value="ECO:0007669"/>
    <property type="project" value="UniProtKB-SubCell"/>
</dbReference>
<feature type="transmembrane region" description="Helical" evidence="6">
    <location>
        <begin position="83"/>
        <end position="104"/>
    </location>
</feature>
<sequence>MKALLTLVLPLVLVFACTFVIIKSTGLLTIEQIRLWLEAARHANPLLVSSIVVALLFADLFIAVPTLTIIILSGYFLGPLAGALSAIFGLSLAGMGGYGISYHYGDKLIRMLQKDASKRQQAVDTFAQHGPMLILLARALPILPEVTSCLAGISRMRFAKFMLLWLCSTVPYAVIGAYAGAISSLENPKPAIFTAIGMSTLLWLGWLVAKRRISPAPCKL</sequence>
<dbReference type="PANTHER" id="PTHR42709:SF6">
    <property type="entry name" value="UNDECAPRENYL PHOSPHATE TRANSPORTER A"/>
    <property type="match status" value="1"/>
</dbReference>
<keyword evidence="5 6" id="KW-0472">Membrane</keyword>
<dbReference type="InterPro" id="IPR032816">
    <property type="entry name" value="VTT_dom"/>
</dbReference>
<keyword evidence="9" id="KW-1185">Reference proteome</keyword>
<dbReference type="InterPro" id="IPR051311">
    <property type="entry name" value="DedA_domain"/>
</dbReference>
<keyword evidence="4 6" id="KW-1133">Transmembrane helix</keyword>
<gene>
    <name evidence="8" type="ORF">GCM10010982_38160</name>
</gene>
<dbReference type="Proteomes" id="UP000606935">
    <property type="component" value="Unassembled WGS sequence"/>
</dbReference>
<evidence type="ECO:0000256" key="5">
    <source>
        <dbReference type="ARBA" id="ARBA00023136"/>
    </source>
</evidence>
<feature type="transmembrane region" description="Helical" evidence="6">
    <location>
        <begin position="6"/>
        <end position="30"/>
    </location>
</feature>